<dbReference type="InterPro" id="IPR020610">
    <property type="entry name" value="Thiolase_AS"/>
</dbReference>
<reference evidence="7 8" key="1">
    <citation type="submission" date="2023-02" db="EMBL/GenBank/DDBJ databases">
        <title>Evolution of Hrp T3SS in non-pathogenic Pseudomonas fluorescens.</title>
        <authorList>
            <person name="Liao K."/>
            <person name="Wei H."/>
            <person name="Gu Y."/>
        </authorList>
    </citation>
    <scope>NUCLEOTIDE SEQUENCE [LARGE SCALE GENOMIC DNA]</scope>
    <source>
        <strain evidence="7 8">FP607</strain>
    </source>
</reference>
<dbReference type="RefSeq" id="WP_305421838.1">
    <property type="nucleotide sequence ID" value="NZ_CP117430.1"/>
</dbReference>
<dbReference type="NCBIfam" id="TIGR01930">
    <property type="entry name" value="AcCoA-C-Actrans"/>
    <property type="match status" value="1"/>
</dbReference>
<dbReference type="PIRSF" id="PIRSF000429">
    <property type="entry name" value="Ac-CoA_Ac_transf"/>
    <property type="match status" value="1"/>
</dbReference>
<proteinExistence type="inferred from homology"/>
<keyword evidence="8" id="KW-1185">Reference proteome</keyword>
<keyword evidence="3 4" id="KW-0012">Acyltransferase</keyword>
<dbReference type="PROSITE" id="PS00737">
    <property type="entry name" value="THIOLASE_2"/>
    <property type="match status" value="1"/>
</dbReference>
<dbReference type="Proteomes" id="UP001230768">
    <property type="component" value="Chromosome"/>
</dbReference>
<dbReference type="Gene3D" id="3.40.47.10">
    <property type="match status" value="2"/>
</dbReference>
<dbReference type="SUPFAM" id="SSF53901">
    <property type="entry name" value="Thiolase-like"/>
    <property type="match status" value="2"/>
</dbReference>
<feature type="domain" description="Thiolase N-terminal" evidence="5">
    <location>
        <begin position="4"/>
        <end position="262"/>
    </location>
</feature>
<evidence type="ECO:0000256" key="2">
    <source>
        <dbReference type="ARBA" id="ARBA00022679"/>
    </source>
</evidence>
<organism evidence="7 8">
    <name type="scientific">Pseudomonas wuhanensis</name>
    <dbReference type="NCBI Taxonomy" id="2954098"/>
    <lineage>
        <taxon>Bacteria</taxon>
        <taxon>Pseudomonadati</taxon>
        <taxon>Pseudomonadota</taxon>
        <taxon>Gammaproteobacteria</taxon>
        <taxon>Pseudomonadales</taxon>
        <taxon>Pseudomonadaceae</taxon>
        <taxon>Pseudomonas</taxon>
    </lineage>
</organism>
<dbReference type="PROSITE" id="PS00098">
    <property type="entry name" value="THIOLASE_1"/>
    <property type="match status" value="1"/>
</dbReference>
<dbReference type="EMBL" id="CP117430">
    <property type="protein sequence ID" value="WLI16232.1"/>
    <property type="molecule type" value="Genomic_DNA"/>
</dbReference>
<evidence type="ECO:0000259" key="6">
    <source>
        <dbReference type="Pfam" id="PF02803"/>
    </source>
</evidence>
<dbReference type="Pfam" id="PF02803">
    <property type="entry name" value="Thiolase_C"/>
    <property type="match status" value="1"/>
</dbReference>
<evidence type="ECO:0000313" key="7">
    <source>
        <dbReference type="EMBL" id="WLI16232.1"/>
    </source>
</evidence>
<evidence type="ECO:0000256" key="3">
    <source>
        <dbReference type="ARBA" id="ARBA00023315"/>
    </source>
</evidence>
<gene>
    <name evidence="7" type="ORF">PSH88_17995</name>
</gene>
<evidence type="ECO:0000313" key="8">
    <source>
        <dbReference type="Proteomes" id="UP001230768"/>
    </source>
</evidence>
<dbReference type="InterPro" id="IPR002155">
    <property type="entry name" value="Thiolase"/>
</dbReference>
<comment type="similarity">
    <text evidence="1 4">Belongs to the thiolase-like superfamily. Thiolase family.</text>
</comment>
<dbReference type="InterPro" id="IPR020616">
    <property type="entry name" value="Thiolase_N"/>
</dbReference>
<evidence type="ECO:0000259" key="5">
    <source>
        <dbReference type="Pfam" id="PF00108"/>
    </source>
</evidence>
<feature type="domain" description="Thiolase C-terminal" evidence="6">
    <location>
        <begin position="271"/>
        <end position="392"/>
    </location>
</feature>
<dbReference type="InterPro" id="IPR020617">
    <property type="entry name" value="Thiolase_C"/>
</dbReference>
<dbReference type="InterPro" id="IPR020615">
    <property type="entry name" value="Thiolase_acyl_enz_int_AS"/>
</dbReference>
<dbReference type="PROSITE" id="PS00099">
    <property type="entry name" value="THIOLASE_3"/>
    <property type="match status" value="1"/>
</dbReference>
<dbReference type="InterPro" id="IPR016039">
    <property type="entry name" value="Thiolase-like"/>
</dbReference>
<sequence>MQEVVIVAATRTAIGSFQGALANVSAVDLGAAVIRQLLAQTGLDPAQVDEVIMGQVLTAGAGQNPARQAAIKAGLPFAVPAMTLNKVCGSGLKALHLAAQAIRCGDAEVIIAGGQENMSLANYVMPGARTGLRMGHAQIVDTMISDGLWDAFNDYHMGITAENLAEKYSLTREQQDAFAAASQQKAVAAIEAGRFADEITPILIPQRKGDPLSFATDEQPRAGTTADSLGKLKAAFKKDGSVTAGNASSLNDGAAAVILMSAQKAKALGLPVLAKIAAYANAGVDPAIMGIGPVSATRRCLGKAGWSIDQLDLIEANEAFAAQSLAVAKDLEWDLNKVNVNGGAIALGHPIGASGCRVLVTLLHEMIKRDAKKGLATLCIGGGQGVALAIERA</sequence>
<dbReference type="CDD" id="cd00751">
    <property type="entry name" value="thiolase"/>
    <property type="match status" value="1"/>
</dbReference>
<accession>A0ABY9GKE4</accession>
<dbReference type="PANTHER" id="PTHR18919">
    <property type="entry name" value="ACETYL-COA C-ACYLTRANSFERASE"/>
    <property type="match status" value="1"/>
</dbReference>
<dbReference type="PANTHER" id="PTHR18919:SF107">
    <property type="entry name" value="ACETYL-COA ACETYLTRANSFERASE, CYTOSOLIC"/>
    <property type="match status" value="1"/>
</dbReference>
<keyword evidence="2 4" id="KW-0808">Transferase</keyword>
<dbReference type="InterPro" id="IPR020613">
    <property type="entry name" value="Thiolase_CS"/>
</dbReference>
<dbReference type="NCBIfam" id="NF004206">
    <property type="entry name" value="PRK05656.1"/>
    <property type="match status" value="1"/>
</dbReference>
<dbReference type="Pfam" id="PF00108">
    <property type="entry name" value="Thiolase_N"/>
    <property type="match status" value="1"/>
</dbReference>
<name>A0ABY9GKE4_9PSED</name>
<evidence type="ECO:0000256" key="4">
    <source>
        <dbReference type="RuleBase" id="RU003557"/>
    </source>
</evidence>
<evidence type="ECO:0000256" key="1">
    <source>
        <dbReference type="ARBA" id="ARBA00010982"/>
    </source>
</evidence>
<protein>
    <submittedName>
        <fullName evidence="7">Acetyl-CoA C-acetyltransferase</fullName>
    </submittedName>
</protein>